<evidence type="ECO:0000313" key="5">
    <source>
        <dbReference type="EMBL" id="MBN3321956.1"/>
    </source>
</evidence>
<gene>
    <name evidence="5" type="primary">Mch2</name>
    <name evidence="5" type="ORF">GTO95_0014670</name>
</gene>
<keyword evidence="6" id="KW-1185">Reference proteome</keyword>
<dbReference type="Proteomes" id="UP000736164">
    <property type="component" value="Unassembled WGS sequence"/>
</dbReference>
<dbReference type="Pfam" id="PF05824">
    <property type="entry name" value="Pro-MCH"/>
    <property type="match status" value="1"/>
</dbReference>
<evidence type="ECO:0000313" key="6">
    <source>
        <dbReference type="Proteomes" id="UP000736164"/>
    </source>
</evidence>
<dbReference type="InterPro" id="IPR005456">
    <property type="entry name" value="Prepro-melanin_conc_hormone"/>
</dbReference>
<dbReference type="GO" id="GO:0045202">
    <property type="term" value="C:synapse"/>
    <property type="evidence" value="ECO:0007669"/>
    <property type="project" value="GOC"/>
</dbReference>
<keyword evidence="3" id="KW-0527">Neuropeptide</keyword>
<comment type="caution">
    <text evidence="5">The sequence shown here is derived from an EMBL/GenBank/DDBJ whole genome shotgun (WGS) entry which is preliminary data.</text>
</comment>
<dbReference type="EMBL" id="JAAWVO010057697">
    <property type="protein sequence ID" value="MBN3321956.1"/>
    <property type="molecule type" value="Genomic_DNA"/>
</dbReference>
<accession>A0A8J7TGB5</accession>
<feature type="non-terminal residue" evidence="5">
    <location>
        <position position="1"/>
    </location>
</feature>
<evidence type="ECO:0000256" key="3">
    <source>
        <dbReference type="ARBA" id="ARBA00023320"/>
    </source>
</evidence>
<dbReference type="AlphaFoldDB" id="A0A8J7TGB5"/>
<dbReference type="GO" id="GO:0031777">
    <property type="term" value="F:type 1 melanin-concentrating hormone receptor binding"/>
    <property type="evidence" value="ECO:0007669"/>
    <property type="project" value="TreeGrafter"/>
</dbReference>
<feature type="signal peptide" evidence="4">
    <location>
        <begin position="1"/>
        <end position="24"/>
    </location>
</feature>
<reference evidence="5" key="1">
    <citation type="journal article" date="2021" name="Cell">
        <title>Tracing the genetic footprints of vertebrate landing in non-teleost ray-finned fishes.</title>
        <authorList>
            <person name="Bi X."/>
            <person name="Wang K."/>
            <person name="Yang L."/>
            <person name="Pan H."/>
            <person name="Jiang H."/>
            <person name="Wei Q."/>
            <person name="Fang M."/>
            <person name="Yu H."/>
            <person name="Zhu C."/>
            <person name="Cai Y."/>
            <person name="He Y."/>
            <person name="Gan X."/>
            <person name="Zeng H."/>
            <person name="Yu D."/>
            <person name="Zhu Y."/>
            <person name="Jiang H."/>
            <person name="Qiu Q."/>
            <person name="Yang H."/>
            <person name="Zhang Y.E."/>
            <person name="Wang W."/>
            <person name="Zhu M."/>
            <person name="He S."/>
            <person name="Zhang G."/>
        </authorList>
    </citation>
    <scope>NUCLEOTIDE SEQUENCE</scope>
    <source>
        <strain evidence="5">Allg_001</strain>
    </source>
</reference>
<evidence type="ECO:0000256" key="2">
    <source>
        <dbReference type="ARBA" id="ARBA00022729"/>
    </source>
</evidence>
<protein>
    <submittedName>
        <fullName evidence="5">MCH2 protein</fullName>
    </submittedName>
</protein>
<keyword evidence="2 4" id="KW-0732">Signal</keyword>
<dbReference type="GO" id="GO:0007218">
    <property type="term" value="P:neuropeptide signaling pathway"/>
    <property type="evidence" value="ECO:0007669"/>
    <property type="project" value="UniProtKB-KW"/>
</dbReference>
<feature type="chain" id="PRO_5035255975" evidence="4">
    <location>
        <begin position="25"/>
        <end position="168"/>
    </location>
</feature>
<organism evidence="5 6">
    <name type="scientific">Atractosteus spatula</name>
    <name type="common">Alligator gar</name>
    <name type="synonym">Lepisosteus spatula</name>
    <dbReference type="NCBI Taxonomy" id="7917"/>
    <lineage>
        <taxon>Eukaryota</taxon>
        <taxon>Metazoa</taxon>
        <taxon>Chordata</taxon>
        <taxon>Craniata</taxon>
        <taxon>Vertebrata</taxon>
        <taxon>Euteleostomi</taxon>
        <taxon>Actinopterygii</taxon>
        <taxon>Neopterygii</taxon>
        <taxon>Holostei</taxon>
        <taxon>Semionotiformes</taxon>
        <taxon>Lepisosteidae</taxon>
        <taxon>Atractosteus</taxon>
    </lineage>
</organism>
<comment type="function">
    <text evidence="1">Plays a role in skin pigmentation by antagonizing the action of melanotropin alpha. Induces melanin concentration within the melanophores. May participate in the control of the hypothalamo-pituitary adrenal gland axis by inhibiting the release of ACTH.</text>
</comment>
<dbReference type="PANTHER" id="PTHR12091:SF0">
    <property type="entry name" value="PRO-MCH"/>
    <property type="match status" value="1"/>
</dbReference>
<dbReference type="PRINTS" id="PR01641">
    <property type="entry name" value="PROMCHFAMILY"/>
</dbReference>
<evidence type="ECO:0000256" key="4">
    <source>
        <dbReference type="SAM" id="SignalP"/>
    </source>
</evidence>
<proteinExistence type="predicted"/>
<dbReference type="GO" id="GO:0030354">
    <property type="term" value="F:melanin-concentrating hormone activity"/>
    <property type="evidence" value="ECO:0007669"/>
    <property type="project" value="InterPro"/>
</dbReference>
<evidence type="ECO:0000256" key="1">
    <source>
        <dbReference type="ARBA" id="ARBA00002122"/>
    </source>
</evidence>
<dbReference type="GO" id="GO:0007268">
    <property type="term" value="P:chemical synaptic transmission"/>
    <property type="evidence" value="ECO:0007669"/>
    <property type="project" value="InterPro"/>
</dbReference>
<sequence length="168" mass="19028">MSFSAYSILLAVVLLFECHTDSVAVSATKIEDSRMLNDAFSHNEPFLNEEVVDKGISTAPSNRYPAPEGTVGNEGGNSKIFIFTDFGMKKNYRGLYRPALSMDLPARQLPYYTVRELDAEQPEKVQAFVKEERRDTESDLSSGIPVGRRDFDMLRCMLGRVYRPCWQV</sequence>
<dbReference type="PANTHER" id="PTHR12091">
    <property type="entry name" value="MELANIN-CONCENTRATING HORMONE"/>
    <property type="match status" value="1"/>
</dbReference>
<feature type="non-terminal residue" evidence="5">
    <location>
        <position position="168"/>
    </location>
</feature>
<name>A0A8J7TGB5_ATRSP</name>